<sequence>MDSQIAAASTLDLQFYITWASIALLYYDWFLTFRREVQYVWGARLSISTLFYIFCRYALLANVLYLLEIANLLGSRTSATCDDWRKFMSALSVFGRAAIVATLIGRAYAVCSRNRLILAYLMALGTMCVAADAFHVPSERCLDLADPPLASLLRSVFTIAFETSVAALTTIRTFQALRVGGPWKSQKYRLVYLVFEEGVLYFCAISVLTTASVILDLRAPTGYLQRLLDGLTLPLSGALTARFILHLRAWHGKQSGIHIIATTQQPEQLRSRRGDLRSFQLQDDRQNIDVEANIVRRSTTVSEFGEDPVVRAQRSSEPGTILVRVDCQVHDEEDVGDLDGESSESGHC</sequence>
<feature type="domain" description="DUF6533" evidence="2">
    <location>
        <begin position="16"/>
        <end position="60"/>
    </location>
</feature>
<dbReference type="OrthoDB" id="3267855at2759"/>
<keyword evidence="1" id="KW-1133">Transmembrane helix</keyword>
<reference evidence="3 4" key="1">
    <citation type="submission" date="2014-04" db="EMBL/GenBank/DDBJ databases">
        <title>Evolutionary Origins and Diversification of the Mycorrhizal Mutualists.</title>
        <authorList>
            <consortium name="DOE Joint Genome Institute"/>
            <consortium name="Mycorrhizal Genomics Consortium"/>
            <person name="Kohler A."/>
            <person name="Kuo A."/>
            <person name="Nagy L.G."/>
            <person name="Floudas D."/>
            <person name="Copeland A."/>
            <person name="Barry K.W."/>
            <person name="Cichocki N."/>
            <person name="Veneault-Fourrey C."/>
            <person name="LaButti K."/>
            <person name="Lindquist E.A."/>
            <person name="Lipzen A."/>
            <person name="Lundell T."/>
            <person name="Morin E."/>
            <person name="Murat C."/>
            <person name="Riley R."/>
            <person name="Ohm R."/>
            <person name="Sun H."/>
            <person name="Tunlid A."/>
            <person name="Henrissat B."/>
            <person name="Grigoriev I.V."/>
            <person name="Hibbett D.S."/>
            <person name="Martin F."/>
        </authorList>
    </citation>
    <scope>NUCLEOTIDE SEQUENCE [LARGE SCALE GENOMIC DNA]</scope>
    <source>
        <strain evidence="3 4">FD-317 M1</strain>
    </source>
</reference>
<dbReference type="InterPro" id="IPR045340">
    <property type="entry name" value="DUF6533"/>
</dbReference>
<name>A0A0D0CH06_9AGAR</name>
<keyword evidence="1" id="KW-0812">Transmembrane</keyword>
<keyword evidence="4" id="KW-1185">Reference proteome</keyword>
<evidence type="ECO:0000313" key="3">
    <source>
        <dbReference type="EMBL" id="KIK61934.1"/>
    </source>
</evidence>
<keyword evidence="1" id="KW-0472">Membrane</keyword>
<dbReference type="HOGENOM" id="CLU_055330_0_0_1"/>
<dbReference type="AlphaFoldDB" id="A0A0D0CH06"/>
<dbReference type="Proteomes" id="UP000053593">
    <property type="component" value="Unassembled WGS sequence"/>
</dbReference>
<dbReference type="EMBL" id="KN834769">
    <property type="protein sequence ID" value="KIK61934.1"/>
    <property type="molecule type" value="Genomic_DNA"/>
</dbReference>
<feature type="transmembrane region" description="Helical" evidence="1">
    <location>
        <begin position="149"/>
        <end position="169"/>
    </location>
</feature>
<feature type="transmembrane region" description="Helical" evidence="1">
    <location>
        <begin position="45"/>
        <end position="67"/>
    </location>
</feature>
<organism evidence="3 4">
    <name type="scientific">Collybiopsis luxurians FD-317 M1</name>
    <dbReference type="NCBI Taxonomy" id="944289"/>
    <lineage>
        <taxon>Eukaryota</taxon>
        <taxon>Fungi</taxon>
        <taxon>Dikarya</taxon>
        <taxon>Basidiomycota</taxon>
        <taxon>Agaricomycotina</taxon>
        <taxon>Agaricomycetes</taxon>
        <taxon>Agaricomycetidae</taxon>
        <taxon>Agaricales</taxon>
        <taxon>Marasmiineae</taxon>
        <taxon>Omphalotaceae</taxon>
        <taxon>Collybiopsis</taxon>
        <taxon>Collybiopsis luxurians</taxon>
    </lineage>
</organism>
<dbReference type="Pfam" id="PF20151">
    <property type="entry name" value="DUF6533"/>
    <property type="match status" value="1"/>
</dbReference>
<feature type="transmembrane region" description="Helical" evidence="1">
    <location>
        <begin position="117"/>
        <end position="137"/>
    </location>
</feature>
<feature type="transmembrane region" description="Helical" evidence="1">
    <location>
        <begin position="190"/>
        <end position="215"/>
    </location>
</feature>
<feature type="transmembrane region" description="Helical" evidence="1">
    <location>
        <begin position="13"/>
        <end position="33"/>
    </location>
</feature>
<proteinExistence type="predicted"/>
<feature type="transmembrane region" description="Helical" evidence="1">
    <location>
        <begin position="87"/>
        <end position="105"/>
    </location>
</feature>
<protein>
    <recommendedName>
        <fullName evidence="2">DUF6533 domain-containing protein</fullName>
    </recommendedName>
</protein>
<evidence type="ECO:0000256" key="1">
    <source>
        <dbReference type="SAM" id="Phobius"/>
    </source>
</evidence>
<gene>
    <name evidence="3" type="ORF">GYMLUDRAFT_42363</name>
</gene>
<evidence type="ECO:0000313" key="4">
    <source>
        <dbReference type="Proteomes" id="UP000053593"/>
    </source>
</evidence>
<evidence type="ECO:0000259" key="2">
    <source>
        <dbReference type="Pfam" id="PF20151"/>
    </source>
</evidence>
<accession>A0A0D0CH06</accession>